<evidence type="ECO:0000259" key="2">
    <source>
        <dbReference type="SMART" id="SM00421"/>
    </source>
</evidence>
<dbReference type="HOGENOM" id="CLU_075576_1_0_6"/>
<dbReference type="SUPFAM" id="SSF46894">
    <property type="entry name" value="C-terminal effector domain of the bipartite response regulators"/>
    <property type="match status" value="1"/>
</dbReference>
<dbReference type="GO" id="GO:0006355">
    <property type="term" value="P:regulation of DNA-templated transcription"/>
    <property type="evidence" value="ECO:0007669"/>
    <property type="project" value="InterPro"/>
</dbReference>
<dbReference type="Gene3D" id="1.10.10.10">
    <property type="entry name" value="Winged helix-like DNA-binding domain superfamily/Winged helix DNA-binding domain"/>
    <property type="match status" value="1"/>
</dbReference>
<dbReference type="AlphaFoldDB" id="A0A097QYK6"/>
<dbReference type="InterPro" id="IPR000792">
    <property type="entry name" value="Tscrpt_reg_LuxR_C"/>
</dbReference>
<name>A0A097QYK6_HAFAL</name>
<evidence type="ECO:0000256" key="1">
    <source>
        <dbReference type="ARBA" id="ARBA00023125"/>
    </source>
</evidence>
<dbReference type="SMART" id="SM00421">
    <property type="entry name" value="HTH_LUXR"/>
    <property type="match status" value="1"/>
</dbReference>
<dbReference type="GO" id="GO:0003677">
    <property type="term" value="F:DNA binding"/>
    <property type="evidence" value="ECO:0007669"/>
    <property type="project" value="UniProtKB-KW"/>
</dbReference>
<keyword evidence="1" id="KW-0238">DNA-binding</keyword>
<dbReference type="Pfam" id="PF00196">
    <property type="entry name" value="GerE"/>
    <property type="match status" value="1"/>
</dbReference>
<dbReference type="OrthoDB" id="6191871at2"/>
<evidence type="ECO:0000313" key="3">
    <source>
        <dbReference type="EMBL" id="AIU71563.1"/>
    </source>
</evidence>
<reference evidence="3 4" key="1">
    <citation type="journal article" date="2014" name="Gut Pathog.">
        <title>Gene clusters of Hafnia alvei strain FB1 important in survival and pathogenesis: a draft genome perspective.</title>
        <authorList>
            <person name="Tan J.Y."/>
            <person name="Yin W.F."/>
            <person name="Chan K.G."/>
        </authorList>
    </citation>
    <scope>NUCLEOTIDE SEQUENCE [LARGE SCALE GENOMIC DNA]</scope>
    <source>
        <strain evidence="3 4">FB1</strain>
    </source>
</reference>
<dbReference type="eggNOG" id="COG2197">
    <property type="taxonomic scope" value="Bacteria"/>
</dbReference>
<accession>A0A097QYK6</accession>
<dbReference type="EMBL" id="CP009706">
    <property type="protein sequence ID" value="AIU71563.1"/>
    <property type="molecule type" value="Genomic_DNA"/>
</dbReference>
<dbReference type="InterPro" id="IPR016032">
    <property type="entry name" value="Sig_transdc_resp-reg_C-effctor"/>
</dbReference>
<dbReference type="Proteomes" id="UP000029986">
    <property type="component" value="Chromosome"/>
</dbReference>
<organism evidence="3 4">
    <name type="scientific">Hafnia alvei FB1</name>
    <dbReference type="NCBI Taxonomy" id="1453496"/>
    <lineage>
        <taxon>Bacteria</taxon>
        <taxon>Pseudomonadati</taxon>
        <taxon>Pseudomonadota</taxon>
        <taxon>Gammaproteobacteria</taxon>
        <taxon>Enterobacterales</taxon>
        <taxon>Hafniaceae</taxon>
        <taxon>Hafnia</taxon>
    </lineage>
</organism>
<dbReference type="PATRIC" id="fig|1453496.5.peg.709"/>
<gene>
    <name evidence="3" type="ORF">AT03_03575</name>
</gene>
<dbReference type="RefSeq" id="WP_025798892.1">
    <property type="nucleotide sequence ID" value="NZ_CP009706.1"/>
</dbReference>
<sequence>MDLPDKNNDIYFKGLIAMMEHLSEPWGIKDLHSRHVYMNQAAYLYTNTPLDFDIEGKRDDEFPAHWAELSPEFIEHDKRTEESQDRVTVIETHYWYGKEFLMPYISEKLPIFNEKKELIGVMWNAKPLNSLSPFKYINQQKPSILTTEINNTTFTRSELDVIFLMLQRRSVKEIAKIYNISTKTIENRIYTIYQKSDVHTQQQFEEFCKVAHLDNYIPDRLVAKGIQFI</sequence>
<dbReference type="InterPro" id="IPR036388">
    <property type="entry name" value="WH-like_DNA-bd_sf"/>
</dbReference>
<protein>
    <submittedName>
        <fullName evidence="3">LuxR family transcriptional regulator</fullName>
    </submittedName>
</protein>
<feature type="domain" description="HTH luxR-type" evidence="2">
    <location>
        <begin position="151"/>
        <end position="208"/>
    </location>
</feature>
<proteinExistence type="predicted"/>
<keyword evidence="4" id="KW-1185">Reference proteome</keyword>
<evidence type="ECO:0000313" key="4">
    <source>
        <dbReference type="Proteomes" id="UP000029986"/>
    </source>
</evidence>
<dbReference type="KEGG" id="hav:AT03_03575"/>